<reference evidence="1" key="1">
    <citation type="submission" date="2021-03" db="EMBL/GenBank/DDBJ databases">
        <authorList>
            <person name="Li Z."/>
            <person name="Yang C."/>
        </authorList>
    </citation>
    <scope>NUCLEOTIDE SEQUENCE</scope>
    <source>
        <strain evidence="1">Dzin_1.0</strain>
        <tissue evidence="1">Leaf</tissue>
    </source>
</reference>
<name>A0A9D5H3G0_9LILI</name>
<dbReference type="GO" id="GO:0005783">
    <property type="term" value="C:endoplasmic reticulum"/>
    <property type="evidence" value="ECO:0007669"/>
    <property type="project" value="TreeGrafter"/>
</dbReference>
<dbReference type="PANTHER" id="PTHR47808">
    <property type="entry name" value="INNER NUCLEAR MEMBRANE PROTEIN HEH2-RELATED"/>
    <property type="match status" value="1"/>
</dbReference>
<comment type="caution">
    <text evidence="1">The sequence shown here is derived from an EMBL/GenBank/DDBJ whole genome shotgun (WGS) entry which is preliminary data.</text>
</comment>
<dbReference type="InterPro" id="IPR044780">
    <property type="entry name" value="Heh2/Src1"/>
</dbReference>
<dbReference type="GO" id="GO:0034399">
    <property type="term" value="C:nuclear periphery"/>
    <property type="evidence" value="ECO:0007669"/>
    <property type="project" value="TreeGrafter"/>
</dbReference>
<dbReference type="EMBL" id="JAGGNH010000010">
    <property type="protein sequence ID" value="KAJ0961756.1"/>
    <property type="molecule type" value="Genomic_DNA"/>
</dbReference>
<sequence>MKRGGTREAPLRGSHRLLRRRRLPFHCRCPQETLQALRDSSESFLDREPDFCEPCPDNGHCSNGELKCFHGYKKHGRRCLEDGSINQTAKELAEGLEDHVCDSYAQFLCGKVGQTWVCYHDHFHGSRG</sequence>
<proteinExistence type="predicted"/>
<keyword evidence="2" id="KW-1185">Reference proteome</keyword>
<evidence type="ECO:0000313" key="1">
    <source>
        <dbReference type="EMBL" id="KAJ0961756.1"/>
    </source>
</evidence>
<organism evidence="1 2">
    <name type="scientific">Dioscorea zingiberensis</name>
    <dbReference type="NCBI Taxonomy" id="325984"/>
    <lineage>
        <taxon>Eukaryota</taxon>
        <taxon>Viridiplantae</taxon>
        <taxon>Streptophyta</taxon>
        <taxon>Embryophyta</taxon>
        <taxon>Tracheophyta</taxon>
        <taxon>Spermatophyta</taxon>
        <taxon>Magnoliopsida</taxon>
        <taxon>Liliopsida</taxon>
        <taxon>Dioscoreales</taxon>
        <taxon>Dioscoreaceae</taxon>
        <taxon>Dioscorea</taxon>
    </lineage>
</organism>
<dbReference type="OrthoDB" id="341403at2759"/>
<gene>
    <name evidence="1" type="ORF">J5N97_029584</name>
</gene>
<dbReference type="AlphaFoldDB" id="A0A9D5H3G0"/>
<dbReference type="Proteomes" id="UP001085076">
    <property type="component" value="Miscellaneous, Linkage group lg10"/>
</dbReference>
<dbReference type="GO" id="GO:0003682">
    <property type="term" value="F:chromatin binding"/>
    <property type="evidence" value="ECO:0007669"/>
    <property type="project" value="InterPro"/>
</dbReference>
<protein>
    <submittedName>
        <fullName evidence="1">Uncharacterized protein</fullName>
    </submittedName>
</protein>
<dbReference type="GO" id="GO:0005637">
    <property type="term" value="C:nuclear inner membrane"/>
    <property type="evidence" value="ECO:0007669"/>
    <property type="project" value="InterPro"/>
</dbReference>
<dbReference type="PANTHER" id="PTHR47808:SF2">
    <property type="entry name" value="LEM DOMAIN-CONTAINING PROTEIN 2"/>
    <property type="match status" value="1"/>
</dbReference>
<dbReference type="GO" id="GO:0071763">
    <property type="term" value="P:nuclear membrane organization"/>
    <property type="evidence" value="ECO:0007669"/>
    <property type="project" value="TreeGrafter"/>
</dbReference>
<reference evidence="1" key="2">
    <citation type="journal article" date="2022" name="Hortic Res">
        <title>The genome of Dioscorea zingiberensis sheds light on the biosynthesis, origin and evolution of the medicinally important diosgenin saponins.</title>
        <authorList>
            <person name="Li Y."/>
            <person name="Tan C."/>
            <person name="Li Z."/>
            <person name="Guo J."/>
            <person name="Li S."/>
            <person name="Chen X."/>
            <person name="Wang C."/>
            <person name="Dai X."/>
            <person name="Yang H."/>
            <person name="Song W."/>
            <person name="Hou L."/>
            <person name="Xu J."/>
            <person name="Tong Z."/>
            <person name="Xu A."/>
            <person name="Yuan X."/>
            <person name="Wang W."/>
            <person name="Yang Q."/>
            <person name="Chen L."/>
            <person name="Sun Z."/>
            <person name="Wang K."/>
            <person name="Pan B."/>
            <person name="Chen J."/>
            <person name="Bao Y."/>
            <person name="Liu F."/>
            <person name="Qi X."/>
            <person name="Gang D.R."/>
            <person name="Wen J."/>
            <person name="Li J."/>
        </authorList>
    </citation>
    <scope>NUCLEOTIDE SEQUENCE</scope>
    <source>
        <strain evidence="1">Dzin_1.0</strain>
    </source>
</reference>
<evidence type="ECO:0000313" key="2">
    <source>
        <dbReference type="Proteomes" id="UP001085076"/>
    </source>
</evidence>
<accession>A0A9D5H3G0</accession>